<accession>A0ACC2FVL0</accession>
<name>A0ACC2FVL0_DALPE</name>
<evidence type="ECO:0000313" key="2">
    <source>
        <dbReference type="Proteomes" id="UP001157502"/>
    </source>
</evidence>
<reference evidence="1" key="1">
    <citation type="submission" date="2021-05" db="EMBL/GenBank/DDBJ databases">
        <authorList>
            <person name="Pan Q."/>
            <person name="Jouanno E."/>
            <person name="Zahm M."/>
            <person name="Klopp C."/>
            <person name="Cabau C."/>
            <person name="Louis A."/>
            <person name="Berthelot C."/>
            <person name="Parey E."/>
            <person name="Roest Crollius H."/>
            <person name="Montfort J."/>
            <person name="Robinson-Rechavi M."/>
            <person name="Bouchez O."/>
            <person name="Lampietro C."/>
            <person name="Lopez Roques C."/>
            <person name="Donnadieu C."/>
            <person name="Postlethwait J."/>
            <person name="Bobe J."/>
            <person name="Dillon D."/>
            <person name="Chandos A."/>
            <person name="von Hippel F."/>
            <person name="Guiguen Y."/>
        </authorList>
    </citation>
    <scope>NUCLEOTIDE SEQUENCE</scope>
    <source>
        <strain evidence="1">YG-Jan2019</strain>
    </source>
</reference>
<organism evidence="1 2">
    <name type="scientific">Dallia pectoralis</name>
    <name type="common">Alaska blackfish</name>
    <dbReference type="NCBI Taxonomy" id="75939"/>
    <lineage>
        <taxon>Eukaryota</taxon>
        <taxon>Metazoa</taxon>
        <taxon>Chordata</taxon>
        <taxon>Craniata</taxon>
        <taxon>Vertebrata</taxon>
        <taxon>Euteleostomi</taxon>
        <taxon>Actinopterygii</taxon>
        <taxon>Neopterygii</taxon>
        <taxon>Teleostei</taxon>
        <taxon>Protacanthopterygii</taxon>
        <taxon>Esociformes</taxon>
        <taxon>Umbridae</taxon>
        <taxon>Dallia</taxon>
    </lineage>
</organism>
<sequence>MRPVTLVLLNLFIGALIPCSRRLSQSLDLSTEPPHSQQDGEKRDLSLDYSTFTHCRMIRFQKYESTNRQNWTVKPAVEKININSDLLSDVSPGYKIYVTGGGNDLLQKNVEAVNEGVCRVQTSRQSSRCSSVLAIVWHTSRLNSLSQWIQVILTGRLTLSGPTPLDGSGIICICERSMAAQQWLCSLSADIYTGQDCRDSNTLYACLKKIELKPIQVW</sequence>
<gene>
    <name evidence="1" type="ORF">DPEC_G00244000</name>
</gene>
<dbReference type="EMBL" id="CM055748">
    <property type="protein sequence ID" value="KAJ7995383.1"/>
    <property type="molecule type" value="Genomic_DNA"/>
</dbReference>
<protein>
    <submittedName>
        <fullName evidence="1">Uncharacterized protein</fullName>
    </submittedName>
</protein>
<dbReference type="Proteomes" id="UP001157502">
    <property type="component" value="Chromosome 21"/>
</dbReference>
<comment type="caution">
    <text evidence="1">The sequence shown here is derived from an EMBL/GenBank/DDBJ whole genome shotgun (WGS) entry which is preliminary data.</text>
</comment>
<keyword evidence="2" id="KW-1185">Reference proteome</keyword>
<evidence type="ECO:0000313" key="1">
    <source>
        <dbReference type="EMBL" id="KAJ7995383.1"/>
    </source>
</evidence>
<proteinExistence type="predicted"/>